<dbReference type="PANTHER" id="PTHR23284:SF0">
    <property type="entry name" value="PROLACTIN REGULATORY ELEMENT-BINDING PROTEIN"/>
    <property type="match status" value="1"/>
</dbReference>
<keyword evidence="5 10" id="KW-0256">Endoplasmic reticulum</keyword>
<comment type="similarity">
    <text evidence="10">Belongs to the WD repeat SEC12 family.</text>
</comment>
<dbReference type="InterPro" id="IPR015943">
    <property type="entry name" value="WD40/YVTN_repeat-like_dom_sf"/>
</dbReference>
<sequence>MAPLIPSAKATLSYPLYACAFDPLDSSRLVVGGGGGAGRSGVGNKITLLDASKSTELVEAAEIDLSKNEDNVASLAVGQRKGNATLVYAGVNSSPSEVAKGKNHHFRVFGIEPVEEGKEGSTADKPTTHKITEISRSTLFAGTETDSYQRVLRLSKPYPDQPQLGAVATGLAKNSELVLFDTSTISPPNSRGALQSNKEVEDVDFIQTGDSEYLVAYCDEHDVYVKKISSKTDEDEPKCVYVTPASKSLEKPTVPKFRALRWLTKDYLLMLTNIHSNGGAVLQILRLPPSGEGESRLVHSYRLPSNVTKASGLAVSNLTPPISPSTPQGYTQFVIAVVGQDISISLFTVDFQVEGKVYMMSKIKPFRTLKSVHSFPITDINFSNFTPPAHPVSASTPPQYLKLASVSVGNTVIVHTFPLFPVPLSVKKGQSKTPRYVVAQASGAATFGMGIFVSMIAVCLAAILLQGVLEIRGGVRPFLNATNYIPVSWQERIGKPYTFPEGYIGRNAEKFDVPPESPEDSSGLPFTEFIQSVKTGEGAGVVVIRDTPDSETVIQVDWHEEEVHGPHGGKSWEALSHEEKEGWKKRLKDAGHWAEDMGEAVLKGVVFGELAGAVGHAVRGG</sequence>
<keyword evidence="3 10" id="KW-0812">Transmembrane</keyword>
<keyword evidence="1 10" id="KW-0813">Transport</keyword>
<evidence type="ECO:0000256" key="7">
    <source>
        <dbReference type="ARBA" id="ARBA00022927"/>
    </source>
</evidence>
<name>A0A2T3ATB0_AMORE</name>
<dbReference type="GO" id="GO:0000139">
    <property type="term" value="C:Golgi membrane"/>
    <property type="evidence" value="ECO:0007669"/>
    <property type="project" value="UniProtKB-SubCell"/>
</dbReference>
<keyword evidence="7 10" id="KW-0653">Protein transport</keyword>
<dbReference type="STRING" id="857342.A0A2T3ATB0"/>
<feature type="transmembrane region" description="Helical" evidence="10">
    <location>
        <begin position="447"/>
        <end position="469"/>
    </location>
</feature>
<dbReference type="EMBL" id="KZ679016">
    <property type="protein sequence ID" value="PSS10703.1"/>
    <property type="molecule type" value="Genomic_DNA"/>
</dbReference>
<keyword evidence="8 10" id="KW-1133">Transmembrane helix</keyword>
<proteinExistence type="inferred from homology"/>
<dbReference type="FunFam" id="2.130.10.10:FF:001559">
    <property type="entry name" value="Uncharacterized protein"/>
    <property type="match status" value="1"/>
</dbReference>
<organism evidence="11 12">
    <name type="scientific">Amorphotheca resinae ATCC 22711</name>
    <dbReference type="NCBI Taxonomy" id="857342"/>
    <lineage>
        <taxon>Eukaryota</taxon>
        <taxon>Fungi</taxon>
        <taxon>Dikarya</taxon>
        <taxon>Ascomycota</taxon>
        <taxon>Pezizomycotina</taxon>
        <taxon>Leotiomycetes</taxon>
        <taxon>Helotiales</taxon>
        <taxon>Amorphothecaceae</taxon>
        <taxon>Amorphotheca</taxon>
    </lineage>
</organism>
<dbReference type="GO" id="GO:0005789">
    <property type="term" value="C:endoplasmic reticulum membrane"/>
    <property type="evidence" value="ECO:0007669"/>
    <property type="project" value="UniProtKB-SubCell"/>
</dbReference>
<keyword evidence="6" id="KW-0931">ER-Golgi transport</keyword>
<comment type="subcellular location">
    <subcellularLocation>
        <location evidence="10">Endoplasmic reticulum membrane</location>
        <topology evidence="10">Single-pass type II membrane protein</topology>
    </subcellularLocation>
    <subcellularLocation>
        <location evidence="10">Golgi apparatus membrane</location>
        <topology evidence="10">Single-pass type II membrane protein</topology>
    </subcellularLocation>
</comment>
<dbReference type="GO" id="GO:0005085">
    <property type="term" value="F:guanyl-nucleotide exchange factor activity"/>
    <property type="evidence" value="ECO:0007669"/>
    <property type="project" value="InterPro"/>
</dbReference>
<gene>
    <name evidence="11" type="ORF">M430DRAFT_145798</name>
</gene>
<dbReference type="GO" id="GO:0003400">
    <property type="term" value="P:regulation of COPII vesicle coating"/>
    <property type="evidence" value="ECO:0007669"/>
    <property type="project" value="UniProtKB-UniRule"/>
</dbReference>
<keyword evidence="2 10" id="KW-0853">WD repeat</keyword>
<evidence type="ECO:0000256" key="5">
    <source>
        <dbReference type="ARBA" id="ARBA00022824"/>
    </source>
</evidence>
<protein>
    <recommendedName>
        <fullName evidence="10">Guanine nucleotide-exchange factor SEC12</fullName>
    </recommendedName>
</protein>
<keyword evidence="4 10" id="KW-0677">Repeat</keyword>
<dbReference type="AlphaFoldDB" id="A0A2T3ATB0"/>
<accession>A0A2T3ATB0</accession>
<evidence type="ECO:0000256" key="10">
    <source>
        <dbReference type="RuleBase" id="RU369019"/>
    </source>
</evidence>
<evidence type="ECO:0000256" key="9">
    <source>
        <dbReference type="ARBA" id="ARBA00023136"/>
    </source>
</evidence>
<dbReference type="InParanoid" id="A0A2T3ATB0"/>
<evidence type="ECO:0000256" key="8">
    <source>
        <dbReference type="ARBA" id="ARBA00022989"/>
    </source>
</evidence>
<dbReference type="GO" id="GO:0006888">
    <property type="term" value="P:endoplasmic reticulum to Golgi vesicle-mediated transport"/>
    <property type="evidence" value="ECO:0007669"/>
    <property type="project" value="UniProtKB-UniRule"/>
</dbReference>
<dbReference type="Gene3D" id="2.130.10.10">
    <property type="entry name" value="YVTN repeat-like/Quinoprotein amine dehydrogenase"/>
    <property type="match status" value="1"/>
</dbReference>
<dbReference type="InterPro" id="IPR045260">
    <property type="entry name" value="Sec12-like"/>
</dbReference>
<dbReference type="OrthoDB" id="16538at2759"/>
<reference evidence="11 12" key="1">
    <citation type="journal article" date="2018" name="New Phytol.">
        <title>Comparative genomics and transcriptomics depict ericoid mycorrhizal fungi as versatile saprotrophs and plant mutualists.</title>
        <authorList>
            <person name="Martino E."/>
            <person name="Morin E."/>
            <person name="Grelet G.A."/>
            <person name="Kuo A."/>
            <person name="Kohler A."/>
            <person name="Daghino S."/>
            <person name="Barry K.W."/>
            <person name="Cichocki N."/>
            <person name="Clum A."/>
            <person name="Dockter R.B."/>
            <person name="Hainaut M."/>
            <person name="Kuo R.C."/>
            <person name="LaButti K."/>
            <person name="Lindahl B.D."/>
            <person name="Lindquist E.A."/>
            <person name="Lipzen A."/>
            <person name="Khouja H.R."/>
            <person name="Magnuson J."/>
            <person name="Murat C."/>
            <person name="Ohm R.A."/>
            <person name="Singer S.W."/>
            <person name="Spatafora J.W."/>
            <person name="Wang M."/>
            <person name="Veneault-Fourrey C."/>
            <person name="Henrissat B."/>
            <person name="Grigoriev I.V."/>
            <person name="Martin F.M."/>
            <person name="Perotto S."/>
        </authorList>
    </citation>
    <scope>NUCLEOTIDE SEQUENCE [LARGE SCALE GENOMIC DNA]</scope>
    <source>
        <strain evidence="11 12">ATCC 22711</strain>
    </source>
</reference>
<keyword evidence="12" id="KW-1185">Reference proteome</keyword>
<dbReference type="GO" id="GO:0015031">
    <property type="term" value="P:protein transport"/>
    <property type="evidence" value="ECO:0007669"/>
    <property type="project" value="UniProtKB-KW"/>
</dbReference>
<evidence type="ECO:0000256" key="1">
    <source>
        <dbReference type="ARBA" id="ARBA00022448"/>
    </source>
</evidence>
<dbReference type="Proteomes" id="UP000241818">
    <property type="component" value="Unassembled WGS sequence"/>
</dbReference>
<comment type="function">
    <text evidence="10">Guanine nucleotide-exchange factor (GEF) required for the formation or budding of transport vesicles from the ER.</text>
</comment>
<evidence type="ECO:0000313" key="11">
    <source>
        <dbReference type="EMBL" id="PSS10703.1"/>
    </source>
</evidence>
<evidence type="ECO:0000256" key="4">
    <source>
        <dbReference type="ARBA" id="ARBA00022737"/>
    </source>
</evidence>
<dbReference type="PANTHER" id="PTHR23284">
    <property type="entry name" value="PROLACTIN REGULATORY ELEMENT BINDING PROTEIN"/>
    <property type="match status" value="1"/>
</dbReference>
<evidence type="ECO:0000256" key="2">
    <source>
        <dbReference type="ARBA" id="ARBA00022574"/>
    </source>
</evidence>
<keyword evidence="9 10" id="KW-0472">Membrane</keyword>
<dbReference type="GeneID" id="36571055"/>
<evidence type="ECO:0000256" key="6">
    <source>
        <dbReference type="ARBA" id="ARBA00022892"/>
    </source>
</evidence>
<dbReference type="FunCoup" id="A0A2T3ATB0">
    <property type="interactions" value="153"/>
</dbReference>
<evidence type="ECO:0000256" key="3">
    <source>
        <dbReference type="ARBA" id="ARBA00022692"/>
    </source>
</evidence>
<dbReference type="RefSeq" id="XP_024717882.1">
    <property type="nucleotide sequence ID" value="XM_024862974.1"/>
</dbReference>
<evidence type="ECO:0000313" key="12">
    <source>
        <dbReference type="Proteomes" id="UP000241818"/>
    </source>
</evidence>